<dbReference type="GO" id="GO:0016301">
    <property type="term" value="F:kinase activity"/>
    <property type="evidence" value="ECO:0007669"/>
    <property type="project" value="UniProtKB-KW"/>
</dbReference>
<feature type="domain" description="Aminoglycoside phosphotransferase" evidence="6">
    <location>
        <begin position="24"/>
        <end position="268"/>
    </location>
</feature>
<evidence type="ECO:0000256" key="3">
    <source>
        <dbReference type="ARBA" id="ARBA00022741"/>
    </source>
</evidence>
<dbReference type="OMA" id="GTANFIY"/>
<dbReference type="AlphaFoldDB" id="R7YX57"/>
<gene>
    <name evidence="7" type="ORF">W97_05755</name>
</gene>
<evidence type="ECO:0000256" key="5">
    <source>
        <dbReference type="ARBA" id="ARBA00022840"/>
    </source>
</evidence>
<evidence type="ECO:0000259" key="6">
    <source>
        <dbReference type="Pfam" id="PF01636"/>
    </source>
</evidence>
<evidence type="ECO:0000256" key="2">
    <source>
        <dbReference type="ARBA" id="ARBA00022679"/>
    </source>
</evidence>
<name>R7YX57_CONA1</name>
<evidence type="ECO:0000256" key="1">
    <source>
        <dbReference type="ARBA" id="ARBA00010165"/>
    </source>
</evidence>
<dbReference type="EMBL" id="JH767581">
    <property type="protein sequence ID" value="EON66510.1"/>
    <property type="molecule type" value="Genomic_DNA"/>
</dbReference>
<dbReference type="Proteomes" id="UP000016924">
    <property type="component" value="Unassembled WGS sequence"/>
</dbReference>
<dbReference type="InterPro" id="IPR011009">
    <property type="entry name" value="Kinase-like_dom_sf"/>
</dbReference>
<dbReference type="Gene3D" id="3.30.200.20">
    <property type="entry name" value="Phosphorylase Kinase, domain 1"/>
    <property type="match status" value="1"/>
</dbReference>
<dbReference type="InterPro" id="IPR002575">
    <property type="entry name" value="Aminoglycoside_PTrfase"/>
</dbReference>
<proteinExistence type="inferred from homology"/>
<evidence type="ECO:0000313" key="7">
    <source>
        <dbReference type="EMBL" id="EON66510.1"/>
    </source>
</evidence>
<evidence type="ECO:0000256" key="4">
    <source>
        <dbReference type="ARBA" id="ARBA00022777"/>
    </source>
</evidence>
<dbReference type="PANTHER" id="PTHR34273:SF2">
    <property type="entry name" value="METHYLTHIORIBOSE KINASE"/>
    <property type="match status" value="1"/>
</dbReference>
<reference evidence="8" key="1">
    <citation type="submission" date="2012-06" db="EMBL/GenBank/DDBJ databases">
        <title>The genome sequence of Coniosporium apollinis CBS 100218.</title>
        <authorList>
            <consortium name="The Broad Institute Genome Sequencing Platform"/>
            <person name="Cuomo C."/>
            <person name="Gorbushina A."/>
            <person name="Noack S."/>
            <person name="Walker B."/>
            <person name="Young S.K."/>
            <person name="Zeng Q."/>
            <person name="Gargeya S."/>
            <person name="Fitzgerald M."/>
            <person name="Haas B."/>
            <person name="Abouelleil A."/>
            <person name="Alvarado L."/>
            <person name="Arachchi H.M."/>
            <person name="Berlin A.M."/>
            <person name="Chapman S.B."/>
            <person name="Goldberg J."/>
            <person name="Griggs A."/>
            <person name="Gujja S."/>
            <person name="Hansen M."/>
            <person name="Howarth C."/>
            <person name="Imamovic A."/>
            <person name="Larimer J."/>
            <person name="McCowan C."/>
            <person name="Montmayeur A."/>
            <person name="Murphy C."/>
            <person name="Neiman D."/>
            <person name="Pearson M."/>
            <person name="Priest M."/>
            <person name="Roberts A."/>
            <person name="Saif S."/>
            <person name="Shea T."/>
            <person name="Sisk P."/>
            <person name="Sykes S."/>
            <person name="Wortman J."/>
            <person name="Nusbaum C."/>
            <person name="Birren B."/>
        </authorList>
    </citation>
    <scope>NUCLEOTIDE SEQUENCE [LARGE SCALE GENOMIC DNA]</scope>
    <source>
        <strain evidence="8">CBS 100218</strain>
    </source>
</reference>
<keyword evidence="5" id="KW-0067">ATP-binding</keyword>
<evidence type="ECO:0000313" key="8">
    <source>
        <dbReference type="Proteomes" id="UP000016924"/>
    </source>
</evidence>
<dbReference type="PANTHER" id="PTHR34273">
    <property type="entry name" value="METHYLTHIORIBOSE KINASE"/>
    <property type="match status" value="1"/>
</dbReference>
<dbReference type="Gene3D" id="3.90.1200.10">
    <property type="match status" value="1"/>
</dbReference>
<dbReference type="SUPFAM" id="SSF56112">
    <property type="entry name" value="Protein kinase-like (PK-like)"/>
    <property type="match status" value="1"/>
</dbReference>
<dbReference type="HOGENOM" id="CLU_059226_1_0_1"/>
<keyword evidence="2" id="KW-0808">Transferase</keyword>
<accession>R7YX57</accession>
<dbReference type="GeneID" id="19903066"/>
<dbReference type="GO" id="GO:0005524">
    <property type="term" value="F:ATP binding"/>
    <property type="evidence" value="ECO:0007669"/>
    <property type="project" value="UniProtKB-KW"/>
</dbReference>
<dbReference type="OrthoDB" id="25129at2759"/>
<dbReference type="RefSeq" id="XP_007781827.1">
    <property type="nucleotide sequence ID" value="XM_007783637.1"/>
</dbReference>
<keyword evidence="3" id="KW-0547">Nucleotide-binding</keyword>
<keyword evidence="4" id="KW-0418">Kinase</keyword>
<protein>
    <recommendedName>
        <fullName evidence="6">Aminoglycoside phosphotransferase domain-containing protein</fullName>
    </recommendedName>
</protein>
<organism evidence="7 8">
    <name type="scientific">Coniosporium apollinis (strain CBS 100218)</name>
    <name type="common">Rock-inhabiting black yeast</name>
    <dbReference type="NCBI Taxonomy" id="1168221"/>
    <lineage>
        <taxon>Eukaryota</taxon>
        <taxon>Fungi</taxon>
        <taxon>Dikarya</taxon>
        <taxon>Ascomycota</taxon>
        <taxon>Pezizomycotina</taxon>
        <taxon>Dothideomycetes</taxon>
        <taxon>Dothideomycetes incertae sedis</taxon>
        <taxon>Coniosporium</taxon>
    </lineage>
</organism>
<keyword evidence="8" id="KW-1185">Reference proteome</keyword>
<dbReference type="Pfam" id="PF01636">
    <property type="entry name" value="APH"/>
    <property type="match status" value="1"/>
</dbReference>
<dbReference type="eggNOG" id="ENOG502SJ8C">
    <property type="taxonomic scope" value="Eukaryota"/>
</dbReference>
<sequence length="335" mass="36946">MPPITTLTELSSYLASAGINYTSLQPLSGGTANFVWRLQTSDGRTSIVKHAEPYVASIPTMPFPVDRMDFEARALERIPRLLGRMDIEVLVKVVGLVRYDAEAKVLVLEDGGAKTLKESYTDPALNIPQLGAALGKWLADLHASTTSLSSPIGDNQTAKFIYRHSYNGLADALEKFGFDRTIGERINERYGSLLQTDDECICHGDFWPGNVLLRRHGVSPPTLTLVDWEMTRRGTGATDVGQFTAEAWLLDRFRGQRGLASAFLRSYVEAAKPSEEFLRRVVVHLGTHIAFWPTRVVWGSEEETREVVAIGKEVLEGALEGRWALDDVVGLGAGE</sequence>
<dbReference type="STRING" id="1168221.R7YX57"/>
<comment type="similarity">
    <text evidence="1">Belongs to the methylthioribose kinase family.</text>
</comment>